<feature type="chain" id="PRO_5019166809" evidence="1">
    <location>
        <begin position="28"/>
        <end position="68"/>
    </location>
</feature>
<evidence type="ECO:0000313" key="2">
    <source>
        <dbReference type="EMBL" id="GCD47680.1"/>
    </source>
</evidence>
<evidence type="ECO:0000256" key="1">
    <source>
        <dbReference type="SAM" id="SignalP"/>
    </source>
</evidence>
<gene>
    <name evidence="2" type="ORF">GKJPGBOP_07473</name>
</gene>
<comment type="caution">
    <text evidence="2">The sequence shown here is derived from an EMBL/GenBank/DDBJ whole genome shotgun (WGS) entry which is preliminary data.</text>
</comment>
<sequence>MRSVMRPLFVGLAVVGLSAAGVVAAQAHGHDDDLVNISKYTNAPSHASHNWGSGNWNSAARFGDLAQD</sequence>
<evidence type="ECO:0000313" key="3">
    <source>
        <dbReference type="Proteomes" id="UP000286746"/>
    </source>
</evidence>
<dbReference type="AlphaFoldDB" id="A0A401WEH2"/>
<proteinExistence type="predicted"/>
<accession>A0A401WEH2</accession>
<dbReference type="RefSeq" id="WP_125057736.1">
    <property type="nucleotide sequence ID" value="NZ_BHZD01000001.1"/>
</dbReference>
<protein>
    <submittedName>
        <fullName evidence="2">Uncharacterized protein</fullName>
    </submittedName>
</protein>
<dbReference type="Proteomes" id="UP000286746">
    <property type="component" value="Unassembled WGS sequence"/>
</dbReference>
<reference evidence="2 3" key="1">
    <citation type="submission" date="2018-11" db="EMBL/GenBank/DDBJ databases">
        <title>Whole genome sequence of Streptomyces paromomycinus NBRC 15454(T).</title>
        <authorList>
            <person name="Komaki H."/>
            <person name="Tamura T."/>
        </authorList>
    </citation>
    <scope>NUCLEOTIDE SEQUENCE [LARGE SCALE GENOMIC DNA]</scope>
    <source>
        <strain evidence="2 3">NBRC 15454</strain>
    </source>
</reference>
<keyword evidence="3" id="KW-1185">Reference proteome</keyword>
<organism evidence="2 3">
    <name type="scientific">Streptomyces paromomycinus</name>
    <name type="common">Streptomyces rimosus subsp. paromomycinus</name>
    <dbReference type="NCBI Taxonomy" id="92743"/>
    <lineage>
        <taxon>Bacteria</taxon>
        <taxon>Bacillati</taxon>
        <taxon>Actinomycetota</taxon>
        <taxon>Actinomycetes</taxon>
        <taxon>Kitasatosporales</taxon>
        <taxon>Streptomycetaceae</taxon>
        <taxon>Streptomyces</taxon>
    </lineage>
</organism>
<dbReference type="EMBL" id="BHZD01000001">
    <property type="protein sequence ID" value="GCD47680.1"/>
    <property type="molecule type" value="Genomic_DNA"/>
</dbReference>
<feature type="signal peptide" evidence="1">
    <location>
        <begin position="1"/>
        <end position="27"/>
    </location>
</feature>
<keyword evidence="1" id="KW-0732">Signal</keyword>
<name>A0A401WEH2_STREY</name>